<dbReference type="PANTHER" id="PTHR24321">
    <property type="entry name" value="DEHYDROGENASES, SHORT CHAIN"/>
    <property type="match status" value="1"/>
</dbReference>
<keyword evidence="2" id="KW-0560">Oxidoreductase</keyword>
<dbReference type="Proteomes" id="UP000465241">
    <property type="component" value="Unassembled WGS sequence"/>
</dbReference>
<dbReference type="Gene3D" id="3.40.50.720">
    <property type="entry name" value="NAD(P)-binding Rossmann-like Domain"/>
    <property type="match status" value="1"/>
</dbReference>
<proteinExistence type="inferred from homology"/>
<dbReference type="FunFam" id="3.40.50.720:FF:000084">
    <property type="entry name" value="Short-chain dehydrogenase reductase"/>
    <property type="match status" value="1"/>
</dbReference>
<comment type="caution">
    <text evidence="6">The sequence shown here is derived from an EMBL/GenBank/DDBJ whole genome shotgun (WGS) entry which is preliminary data.</text>
</comment>
<evidence type="ECO:0000313" key="7">
    <source>
        <dbReference type="Proteomes" id="UP000465241"/>
    </source>
</evidence>
<reference evidence="6 7" key="1">
    <citation type="journal article" date="2019" name="Emerg. Microbes Infect.">
        <title>Comprehensive subspecies identification of 175 nontuberculous mycobacteria species based on 7547 genomic profiles.</title>
        <authorList>
            <person name="Matsumoto Y."/>
            <person name="Kinjo T."/>
            <person name="Motooka D."/>
            <person name="Nabeya D."/>
            <person name="Jung N."/>
            <person name="Uechi K."/>
            <person name="Horii T."/>
            <person name="Iida T."/>
            <person name="Fujita J."/>
            <person name="Nakamura S."/>
        </authorList>
    </citation>
    <scope>NUCLEOTIDE SEQUENCE [LARGE SCALE GENOMIC DNA]</scope>
    <source>
        <strain evidence="6 7">JCM 13392</strain>
    </source>
</reference>
<dbReference type="PANTHER" id="PTHR24321:SF8">
    <property type="entry name" value="ESTRADIOL 17-BETA-DEHYDROGENASE 8-RELATED"/>
    <property type="match status" value="1"/>
</dbReference>
<evidence type="ECO:0000313" key="6">
    <source>
        <dbReference type="EMBL" id="GFG57085.1"/>
    </source>
</evidence>
<gene>
    <name evidence="6" type="ORF">MMUR_12210</name>
</gene>
<dbReference type="PRINTS" id="PR00081">
    <property type="entry name" value="GDHRDH"/>
</dbReference>
<keyword evidence="7" id="KW-1185">Reference proteome</keyword>
<dbReference type="AlphaFoldDB" id="A0A7I9WH46"/>
<keyword evidence="3" id="KW-0520">NAD</keyword>
<dbReference type="CDD" id="cd05233">
    <property type="entry name" value="SDR_c"/>
    <property type="match status" value="1"/>
</dbReference>
<dbReference type="PRINTS" id="PR00080">
    <property type="entry name" value="SDRFAMILY"/>
</dbReference>
<comment type="similarity">
    <text evidence="1">Belongs to the short-chain dehydrogenases/reductases (SDR) family.</text>
</comment>
<dbReference type="InterPro" id="IPR057326">
    <property type="entry name" value="KR_dom"/>
</dbReference>
<name>A0A7I9WH46_9MYCO</name>
<dbReference type="SUPFAM" id="SSF51735">
    <property type="entry name" value="NAD(P)-binding Rossmann-fold domains"/>
    <property type="match status" value="1"/>
</dbReference>
<dbReference type="InterPro" id="IPR036291">
    <property type="entry name" value="NAD(P)-bd_dom_sf"/>
</dbReference>
<protein>
    <submittedName>
        <fullName evidence="6">2,5-dichloro-2,5-cyclohexadiene-1,4-diol dehydrogenase</fullName>
    </submittedName>
</protein>
<feature type="domain" description="Ketoreductase" evidence="5">
    <location>
        <begin position="81"/>
        <end position="262"/>
    </location>
</feature>
<dbReference type="Pfam" id="PF13561">
    <property type="entry name" value="adh_short_C2"/>
    <property type="match status" value="1"/>
</dbReference>
<sequence>MRHLVSAQPWGTPPHPGRQADLGRLDPLAAAAQERAQFTPVHGSSVDRFGPASQYRWCLDAPRYPPHPRAMDTRHGLLADKVAFISGAGRGIGAAAARLFAREGATVMLAARTEDQLRSVTDDVRSAGGTAAYVLCDLGDPAGVRAAVNRTVETFGRLDVAFNNGAGIQSPGPMDELSVEAFDSLYAVNLRGVWLSMVAEVAAMRATAGRGAIVNTSSVGSLIANPELPGYGAMKRAVNSLTASAAATYGPEGIRVNAIAPGATLTEMIHEWAEESPGLLDALAAGSALRRTAEPAEVAEAAAWLLSDRSSFVTGEILRVDGGAAA</sequence>
<organism evidence="6 7">
    <name type="scientific">Mycolicibacterium murale</name>
    <dbReference type="NCBI Taxonomy" id="182220"/>
    <lineage>
        <taxon>Bacteria</taxon>
        <taxon>Bacillati</taxon>
        <taxon>Actinomycetota</taxon>
        <taxon>Actinomycetes</taxon>
        <taxon>Mycobacteriales</taxon>
        <taxon>Mycobacteriaceae</taxon>
        <taxon>Mycolicibacterium</taxon>
    </lineage>
</organism>
<evidence type="ECO:0000256" key="4">
    <source>
        <dbReference type="SAM" id="MobiDB-lite"/>
    </source>
</evidence>
<evidence type="ECO:0000256" key="2">
    <source>
        <dbReference type="ARBA" id="ARBA00023002"/>
    </source>
</evidence>
<dbReference type="NCBIfam" id="NF005559">
    <property type="entry name" value="PRK07231.1"/>
    <property type="match status" value="1"/>
</dbReference>
<evidence type="ECO:0000256" key="3">
    <source>
        <dbReference type="ARBA" id="ARBA00023027"/>
    </source>
</evidence>
<accession>A0A7I9WH46</accession>
<dbReference type="SMART" id="SM00822">
    <property type="entry name" value="PKS_KR"/>
    <property type="match status" value="1"/>
</dbReference>
<feature type="region of interest" description="Disordered" evidence="4">
    <location>
        <begin position="1"/>
        <end position="21"/>
    </location>
</feature>
<evidence type="ECO:0000256" key="1">
    <source>
        <dbReference type="ARBA" id="ARBA00006484"/>
    </source>
</evidence>
<dbReference type="InterPro" id="IPR002347">
    <property type="entry name" value="SDR_fam"/>
</dbReference>
<dbReference type="EMBL" id="BLKT01000003">
    <property type="protein sequence ID" value="GFG57085.1"/>
    <property type="molecule type" value="Genomic_DNA"/>
</dbReference>
<evidence type="ECO:0000259" key="5">
    <source>
        <dbReference type="SMART" id="SM00822"/>
    </source>
</evidence>
<dbReference type="GO" id="GO:0016491">
    <property type="term" value="F:oxidoreductase activity"/>
    <property type="evidence" value="ECO:0007669"/>
    <property type="project" value="UniProtKB-KW"/>
</dbReference>